<proteinExistence type="inferred from homology"/>
<dbReference type="PANTHER" id="PTHR43425">
    <property type="entry name" value="OXYGEN-INSENSITIVE NADPH NITROREDUCTASE"/>
    <property type="match status" value="1"/>
</dbReference>
<dbReference type="PIRSF" id="PIRSF005426">
    <property type="entry name" value="Frp"/>
    <property type="match status" value="1"/>
</dbReference>
<name>A0A240U173_9BURK</name>
<dbReference type="InterPro" id="IPR000415">
    <property type="entry name" value="Nitroreductase-like"/>
</dbReference>
<sequence>MPHTRTSLHARYGAAAKDLPVPENTVLEHLLSHRSVRNFLPDALPGHTLPMLVAAAQSAASLSNLQTWSVVAVQSQASRDRLAALAGNQAHIRQAPLLLVWLADLSRIARIAQYKQQPADGLPYLDTYLMAVIDAALAAQNAVVAAEALGLGTVYIGALRNQPEAVAEVVGTPQGVFPVFGLVVGHPDPAHPAAIKPRLPQTTVLHHERYTAPDSLDAEIGDYDAQLSGFQASEGLPQVGWSNVVLERLRNAESLKGRHRLVEALHGAGFPLR</sequence>
<keyword evidence="2 5" id="KW-0285">Flavoprotein</keyword>
<evidence type="ECO:0000259" key="6">
    <source>
        <dbReference type="Pfam" id="PF00881"/>
    </source>
</evidence>
<comment type="similarity">
    <text evidence="1 5">Belongs to the flavin oxidoreductase frp family.</text>
</comment>
<evidence type="ECO:0000256" key="1">
    <source>
        <dbReference type="ARBA" id="ARBA00008366"/>
    </source>
</evidence>
<gene>
    <name evidence="7" type="ORF">CBP34_07900</name>
</gene>
<dbReference type="RefSeq" id="WP_094097715.1">
    <property type="nucleotide sequence ID" value="NZ_CP021361.1"/>
</dbReference>
<dbReference type="CDD" id="cd02146">
    <property type="entry name" value="NfsA-like"/>
    <property type="match status" value="1"/>
</dbReference>
<dbReference type="Pfam" id="PF00881">
    <property type="entry name" value="Nitroreductase"/>
    <property type="match status" value="1"/>
</dbReference>
<dbReference type="GO" id="GO:0016491">
    <property type="term" value="F:oxidoreductase activity"/>
    <property type="evidence" value="ECO:0007669"/>
    <property type="project" value="UniProtKB-UniRule"/>
</dbReference>
<evidence type="ECO:0000256" key="3">
    <source>
        <dbReference type="ARBA" id="ARBA00022643"/>
    </source>
</evidence>
<evidence type="ECO:0000256" key="5">
    <source>
        <dbReference type="PIRNR" id="PIRNR005426"/>
    </source>
</evidence>
<reference evidence="7 8" key="1">
    <citation type="submission" date="2017-05" db="EMBL/GenBank/DDBJ databases">
        <title>Polyphasic characterization of four soil-derived phenanthrene-degrading Acidovorax strains and proposal of Acidovorax phenanthrenivorans sp. nov.</title>
        <authorList>
            <person name="Singleton D.R."/>
            <person name="Lee J."/>
            <person name="Dickey A.N."/>
            <person name="Stroud A."/>
            <person name="Scholl E.H."/>
            <person name="Wright F.A."/>
            <person name="Aitken M.D."/>
        </authorList>
    </citation>
    <scope>NUCLEOTIDE SEQUENCE [LARGE SCALE GENOMIC DNA]</scope>
    <source>
        <strain evidence="7">NA3</strain>
    </source>
</reference>
<dbReference type="Gene3D" id="3.40.109.10">
    <property type="entry name" value="NADH Oxidase"/>
    <property type="match status" value="1"/>
</dbReference>
<evidence type="ECO:0000313" key="8">
    <source>
        <dbReference type="Proteomes" id="UP000194432"/>
    </source>
</evidence>
<keyword evidence="4 5" id="KW-0560">Oxidoreductase</keyword>
<dbReference type="PANTHER" id="PTHR43425:SF2">
    <property type="entry name" value="OXYGEN-INSENSITIVE NADPH NITROREDUCTASE"/>
    <property type="match status" value="1"/>
</dbReference>
<evidence type="ECO:0000256" key="2">
    <source>
        <dbReference type="ARBA" id="ARBA00022630"/>
    </source>
</evidence>
<organism evidence="7 8">
    <name type="scientific">Acidovorax carolinensis</name>
    <dbReference type="NCBI Taxonomy" id="553814"/>
    <lineage>
        <taxon>Bacteria</taxon>
        <taxon>Pseudomonadati</taxon>
        <taxon>Pseudomonadota</taxon>
        <taxon>Betaproteobacteria</taxon>
        <taxon>Burkholderiales</taxon>
        <taxon>Comamonadaceae</taxon>
        <taxon>Acidovorax</taxon>
    </lineage>
</organism>
<dbReference type="InterPro" id="IPR029479">
    <property type="entry name" value="Nitroreductase"/>
</dbReference>
<dbReference type="Proteomes" id="UP000194432">
    <property type="component" value="Chromosome 1"/>
</dbReference>
<keyword evidence="5" id="KW-0521">NADP</keyword>
<dbReference type="EMBL" id="CP021361">
    <property type="protein sequence ID" value="ART51605.1"/>
    <property type="molecule type" value="Genomic_DNA"/>
</dbReference>
<dbReference type="AlphaFoldDB" id="A0A240U173"/>
<keyword evidence="8" id="KW-1185">Reference proteome</keyword>
<accession>A0A240U173</accession>
<dbReference type="KEGG" id="acin:CBP34_07900"/>
<evidence type="ECO:0000313" key="7">
    <source>
        <dbReference type="EMBL" id="ART51605.1"/>
    </source>
</evidence>
<feature type="domain" description="Nitroreductase" evidence="6">
    <location>
        <begin position="32"/>
        <end position="186"/>
    </location>
</feature>
<evidence type="ECO:0000256" key="4">
    <source>
        <dbReference type="ARBA" id="ARBA00023002"/>
    </source>
</evidence>
<protein>
    <submittedName>
        <fullName evidence="7">NADPH-dependent oxidoreductase</fullName>
    </submittedName>
</protein>
<keyword evidence="3 5" id="KW-0288">FMN</keyword>
<dbReference type="InterPro" id="IPR016446">
    <property type="entry name" value="Flavin_OxRdtase_Frp"/>
</dbReference>
<dbReference type="SUPFAM" id="SSF55469">
    <property type="entry name" value="FMN-dependent nitroreductase-like"/>
    <property type="match status" value="1"/>
</dbReference>